<keyword evidence="6" id="KW-0813">Transport</keyword>
<dbReference type="EnsemblMetazoa" id="ISCW014482-RA">
    <property type="protein sequence ID" value="ISCW014482-PA"/>
    <property type="gene ID" value="ISCW014482"/>
</dbReference>
<evidence type="ECO:0000256" key="1">
    <source>
        <dbReference type="ARBA" id="ARBA00004370"/>
    </source>
</evidence>
<evidence type="ECO:0000313" key="9">
    <source>
        <dbReference type="Proteomes" id="UP000001555"/>
    </source>
</evidence>
<accession>B7QGT3</accession>
<dbReference type="Pfam" id="PF01062">
    <property type="entry name" value="Bestrophin"/>
    <property type="match status" value="1"/>
</dbReference>
<dbReference type="EMBL" id="DS934384">
    <property type="protein sequence ID" value="EEC18055.1"/>
    <property type="molecule type" value="Genomic_DNA"/>
</dbReference>
<dbReference type="Proteomes" id="UP000001555">
    <property type="component" value="Unassembled WGS sequence"/>
</dbReference>
<keyword evidence="6" id="KW-0407">Ion channel</keyword>
<proteinExistence type="inferred from homology"/>
<evidence type="ECO:0000256" key="4">
    <source>
        <dbReference type="ARBA" id="ARBA00023136"/>
    </source>
</evidence>
<keyword evidence="6" id="KW-0406">Ion transport</keyword>
<organism>
    <name type="scientific">Ixodes scapularis</name>
    <name type="common">Black-legged tick</name>
    <name type="synonym">Deer tick</name>
    <dbReference type="NCBI Taxonomy" id="6945"/>
    <lineage>
        <taxon>Eukaryota</taxon>
        <taxon>Metazoa</taxon>
        <taxon>Ecdysozoa</taxon>
        <taxon>Arthropoda</taxon>
        <taxon>Chelicerata</taxon>
        <taxon>Arachnida</taxon>
        <taxon>Acari</taxon>
        <taxon>Parasitiformes</taxon>
        <taxon>Ixodida</taxon>
        <taxon>Ixodoidea</taxon>
        <taxon>Ixodidae</taxon>
        <taxon>Ixodinae</taxon>
        <taxon>Ixodes</taxon>
    </lineage>
</organism>
<keyword evidence="6" id="KW-1003">Cell membrane</keyword>
<evidence type="ECO:0000256" key="5">
    <source>
        <dbReference type="ARBA" id="ARBA00034769"/>
    </source>
</evidence>
<keyword evidence="2 6" id="KW-0812">Transmembrane</keyword>
<gene>
    <name evidence="7" type="ORF">IscW_ISCW014482</name>
</gene>
<evidence type="ECO:0000256" key="3">
    <source>
        <dbReference type="ARBA" id="ARBA00022989"/>
    </source>
</evidence>
<evidence type="ECO:0000256" key="6">
    <source>
        <dbReference type="RuleBase" id="RU363126"/>
    </source>
</evidence>
<evidence type="ECO:0000313" key="7">
    <source>
        <dbReference type="EMBL" id="EEC18055.1"/>
    </source>
</evidence>
<feature type="transmembrane region" description="Helical" evidence="6">
    <location>
        <begin position="31"/>
        <end position="50"/>
    </location>
</feature>
<dbReference type="GO" id="GO:0005254">
    <property type="term" value="F:chloride channel activity"/>
    <property type="evidence" value="ECO:0007669"/>
    <property type="project" value="UniProtKB-KW"/>
</dbReference>
<keyword evidence="4 6" id="KW-0472">Membrane</keyword>
<dbReference type="GO" id="GO:0005886">
    <property type="term" value="C:plasma membrane"/>
    <property type="evidence" value="ECO:0007669"/>
    <property type="project" value="UniProtKB-SubCell"/>
</dbReference>
<name>B7QGT3_IXOSC</name>
<dbReference type="VEuPathDB" id="VectorBase:ISCI014482"/>
<dbReference type="PaxDb" id="6945-B7QGT3"/>
<comment type="caution">
    <text evidence="6">Lacks conserved residue(s) required for the propagation of feature annotation.</text>
</comment>
<keyword evidence="6" id="KW-0868">Chloride</keyword>
<dbReference type="EMBL" id="ABJB010556911">
    <property type="status" value="NOT_ANNOTATED_CDS"/>
    <property type="molecule type" value="Genomic_DNA"/>
</dbReference>
<protein>
    <recommendedName>
        <fullName evidence="6">Bestrophin homolog</fullName>
    </recommendedName>
</protein>
<evidence type="ECO:0000313" key="8">
    <source>
        <dbReference type="EnsemblMetazoa" id="ISCW014482-PA"/>
    </source>
</evidence>
<dbReference type="InParanoid" id="B7QGT3"/>
<sequence length="61" mass="7038">MTVSYQYDVASTSSGGFIRLLFKWKGSVWKLVYTELLLLTSAYGFLSLLYRHALSEPQKSW</sequence>
<comment type="subcellular location">
    <subcellularLocation>
        <location evidence="6">Cell membrane</location>
        <topology evidence="6">Multi-pass membrane protein</topology>
    </subcellularLocation>
    <subcellularLocation>
        <location evidence="1">Membrane</location>
    </subcellularLocation>
</comment>
<dbReference type="AlphaFoldDB" id="B7QGT3"/>
<dbReference type="InterPro" id="IPR021134">
    <property type="entry name" value="Bestrophin-like"/>
</dbReference>
<dbReference type="InterPro" id="IPR000615">
    <property type="entry name" value="Bestrophin"/>
</dbReference>
<keyword evidence="6" id="KW-0869">Chloride channel</keyword>
<dbReference type="GO" id="GO:0034707">
    <property type="term" value="C:chloride channel complex"/>
    <property type="evidence" value="ECO:0007669"/>
    <property type="project" value="UniProtKB-KW"/>
</dbReference>
<keyword evidence="9" id="KW-1185">Reference proteome</keyword>
<evidence type="ECO:0000256" key="2">
    <source>
        <dbReference type="ARBA" id="ARBA00022692"/>
    </source>
</evidence>
<dbReference type="PANTHER" id="PTHR10736">
    <property type="entry name" value="BESTROPHIN"/>
    <property type="match status" value="1"/>
</dbReference>
<keyword evidence="3 6" id="KW-1133">Transmembrane helix</keyword>
<comment type="function">
    <text evidence="6">Forms chloride channels.</text>
</comment>
<reference evidence="7 9" key="1">
    <citation type="submission" date="2008-03" db="EMBL/GenBank/DDBJ databases">
        <title>Annotation of Ixodes scapularis.</title>
        <authorList>
            <consortium name="Ixodes scapularis Genome Project Consortium"/>
            <person name="Caler E."/>
            <person name="Hannick L.I."/>
            <person name="Bidwell S."/>
            <person name="Joardar V."/>
            <person name="Thiagarajan M."/>
            <person name="Amedeo P."/>
            <person name="Galinsky K.J."/>
            <person name="Schobel S."/>
            <person name="Inman J."/>
            <person name="Hostetler J."/>
            <person name="Miller J."/>
            <person name="Hammond M."/>
            <person name="Megy K."/>
            <person name="Lawson D."/>
            <person name="Kodira C."/>
            <person name="Sutton G."/>
            <person name="Meyer J."/>
            <person name="Hill C.A."/>
            <person name="Birren B."/>
            <person name="Nene V."/>
            <person name="Collins F."/>
            <person name="Alarcon-Chaidez F."/>
            <person name="Wikel S."/>
            <person name="Strausberg R."/>
        </authorList>
    </citation>
    <scope>NUCLEOTIDE SEQUENCE [LARGE SCALE GENOMIC DNA]</scope>
    <source>
        <strain evidence="9">Wikel</strain>
        <strain evidence="7">Wikel colony</strain>
    </source>
</reference>
<reference evidence="8" key="2">
    <citation type="submission" date="2020-05" db="UniProtKB">
        <authorList>
            <consortium name="EnsemblMetazoa"/>
        </authorList>
    </citation>
    <scope>IDENTIFICATION</scope>
    <source>
        <strain evidence="8">wikel</strain>
    </source>
</reference>
<dbReference type="VEuPathDB" id="VectorBase:ISCW014482"/>
<comment type="similarity">
    <text evidence="5 6">Belongs to the anion channel-forming bestrophin (TC 1.A.46) family. Calcium-sensitive chloride channel subfamily.</text>
</comment>
<dbReference type="HOGENOM" id="CLU_194027_0_0_1"/>